<comment type="caution">
    <text evidence="2">The sequence shown here is derived from an EMBL/GenBank/DDBJ whole genome shotgun (WGS) entry which is preliminary data.</text>
</comment>
<evidence type="ECO:0000256" key="1">
    <source>
        <dbReference type="SAM" id="MobiDB-lite"/>
    </source>
</evidence>
<protein>
    <submittedName>
        <fullName evidence="2">Uncharacterized protein</fullName>
    </submittedName>
</protein>
<dbReference type="AlphaFoldDB" id="A0A9P8TDP6"/>
<feature type="compositionally biased region" description="Basic and acidic residues" evidence="1">
    <location>
        <begin position="15"/>
        <end position="37"/>
    </location>
</feature>
<evidence type="ECO:0000313" key="2">
    <source>
        <dbReference type="EMBL" id="KAH3675693.1"/>
    </source>
</evidence>
<gene>
    <name evidence="2" type="ORF">OGATHE_001511</name>
</gene>
<evidence type="ECO:0000313" key="3">
    <source>
        <dbReference type="Proteomes" id="UP000788993"/>
    </source>
</evidence>
<reference evidence="2" key="1">
    <citation type="journal article" date="2021" name="Open Biol.">
        <title>Shared evolutionary footprints suggest mitochondrial oxidative damage underlies multiple complex I losses in fungi.</title>
        <authorList>
            <person name="Schikora-Tamarit M.A."/>
            <person name="Marcet-Houben M."/>
            <person name="Nosek J."/>
            <person name="Gabaldon T."/>
        </authorList>
    </citation>
    <scope>NUCLEOTIDE SEQUENCE</scope>
    <source>
        <strain evidence="2">NCAIM Y.01608</strain>
    </source>
</reference>
<feature type="compositionally biased region" description="Acidic residues" evidence="1">
    <location>
        <begin position="1"/>
        <end position="14"/>
    </location>
</feature>
<accession>A0A9P8TDP6</accession>
<feature type="compositionally biased region" description="Acidic residues" evidence="1">
    <location>
        <begin position="55"/>
        <end position="71"/>
    </location>
</feature>
<name>A0A9P8TDP6_9ASCO</name>
<dbReference type="EMBL" id="JAEUBD010000323">
    <property type="protein sequence ID" value="KAH3675693.1"/>
    <property type="molecule type" value="Genomic_DNA"/>
</dbReference>
<organism evidence="2 3">
    <name type="scientific">Ogataea polymorpha</name>
    <dbReference type="NCBI Taxonomy" id="460523"/>
    <lineage>
        <taxon>Eukaryota</taxon>
        <taxon>Fungi</taxon>
        <taxon>Dikarya</taxon>
        <taxon>Ascomycota</taxon>
        <taxon>Saccharomycotina</taxon>
        <taxon>Pichiomycetes</taxon>
        <taxon>Pichiales</taxon>
        <taxon>Pichiaceae</taxon>
        <taxon>Ogataea</taxon>
    </lineage>
</organism>
<proteinExistence type="predicted"/>
<feature type="region of interest" description="Disordered" evidence="1">
    <location>
        <begin position="1"/>
        <end position="71"/>
    </location>
</feature>
<feature type="non-terminal residue" evidence="2">
    <location>
        <position position="71"/>
    </location>
</feature>
<keyword evidence="3" id="KW-1185">Reference proteome</keyword>
<reference evidence="2" key="2">
    <citation type="submission" date="2021-01" db="EMBL/GenBank/DDBJ databases">
        <authorList>
            <person name="Schikora-Tamarit M.A."/>
        </authorList>
    </citation>
    <scope>NUCLEOTIDE SEQUENCE</scope>
    <source>
        <strain evidence="2">NCAIM Y.01608</strain>
    </source>
</reference>
<sequence length="71" mass="8192">ELSENPDAQSDDEIDISKEVENLNLKENEESEKDHTQDVSYDEMSEANEASRFDENEETLNPEDVDENEQS</sequence>
<feature type="non-terminal residue" evidence="2">
    <location>
        <position position="1"/>
    </location>
</feature>
<dbReference type="Proteomes" id="UP000788993">
    <property type="component" value="Unassembled WGS sequence"/>
</dbReference>